<dbReference type="InterPro" id="IPR000160">
    <property type="entry name" value="GGDEF_dom"/>
</dbReference>
<proteinExistence type="predicted"/>
<dbReference type="OrthoDB" id="9814202at2"/>
<dbReference type="AlphaFoldDB" id="A0A4U0R520"/>
<evidence type="ECO:0000256" key="1">
    <source>
        <dbReference type="SAM" id="Phobius"/>
    </source>
</evidence>
<feature type="domain" description="EAL" evidence="2">
    <location>
        <begin position="397"/>
        <end position="647"/>
    </location>
</feature>
<evidence type="ECO:0000259" key="3">
    <source>
        <dbReference type="PROSITE" id="PS50887"/>
    </source>
</evidence>
<dbReference type="SMART" id="SM00052">
    <property type="entry name" value="EAL"/>
    <property type="match status" value="1"/>
</dbReference>
<feature type="domain" description="GGDEF" evidence="3">
    <location>
        <begin position="255"/>
        <end position="388"/>
    </location>
</feature>
<feature type="transmembrane region" description="Helical" evidence="1">
    <location>
        <begin position="167"/>
        <end position="187"/>
    </location>
</feature>
<accession>A0A4U0R520</accession>
<dbReference type="PANTHER" id="PTHR44757">
    <property type="entry name" value="DIGUANYLATE CYCLASE DGCP"/>
    <property type="match status" value="1"/>
</dbReference>
<keyword evidence="1" id="KW-0472">Membrane</keyword>
<dbReference type="PROSITE" id="PS50887">
    <property type="entry name" value="GGDEF"/>
    <property type="match status" value="1"/>
</dbReference>
<keyword evidence="1" id="KW-0812">Transmembrane</keyword>
<evidence type="ECO:0000259" key="2">
    <source>
        <dbReference type="PROSITE" id="PS50883"/>
    </source>
</evidence>
<dbReference type="SUPFAM" id="SSF55073">
    <property type="entry name" value="Nucleotide cyclase"/>
    <property type="match status" value="1"/>
</dbReference>
<gene>
    <name evidence="4" type="ORF">FA743_19100</name>
</gene>
<keyword evidence="1" id="KW-1133">Transmembrane helix</keyword>
<dbReference type="RefSeq" id="WP_136887664.1">
    <property type="nucleotide sequence ID" value="NZ_SUNI01000039.1"/>
</dbReference>
<dbReference type="InterPro" id="IPR043128">
    <property type="entry name" value="Rev_trsase/Diguanyl_cyclase"/>
</dbReference>
<feature type="transmembrane region" description="Helical" evidence="1">
    <location>
        <begin position="6"/>
        <end position="23"/>
    </location>
</feature>
<dbReference type="Gene3D" id="3.30.70.270">
    <property type="match status" value="1"/>
</dbReference>
<dbReference type="InterPro" id="IPR052155">
    <property type="entry name" value="Biofilm_reg_signaling"/>
</dbReference>
<dbReference type="PROSITE" id="PS50883">
    <property type="entry name" value="EAL"/>
    <property type="match status" value="1"/>
</dbReference>
<dbReference type="NCBIfam" id="TIGR00254">
    <property type="entry name" value="GGDEF"/>
    <property type="match status" value="1"/>
</dbReference>
<dbReference type="InterPro" id="IPR029787">
    <property type="entry name" value="Nucleotide_cyclase"/>
</dbReference>
<dbReference type="InterPro" id="IPR001633">
    <property type="entry name" value="EAL_dom"/>
</dbReference>
<dbReference type="Gene3D" id="3.20.20.450">
    <property type="entry name" value="EAL domain"/>
    <property type="match status" value="1"/>
</dbReference>
<sequence length="655" mass="73620">MTRALYITVALFVAATAYLILAVHERQTVLRQVVHHNDAWAISQAVQEVLRLENAIASDLITGETDRSNIRLRLDIVFSRLEALQQGTLRAFLEKMQSQRETSTGISAYINRLDENLENLDPQQLREEFFALDDVVSLITHLPSQAVQQSWVSVEDSLSSLQKTHRIFGVVVAVLITCWCSLLFLLLRHNRLLSAEQSHSRVLNNNLSIASQELRDKNDRLEYSAHHDHLTGLPNRLLFWKELEAALQLSSPYASDVSLLLLDLDDFKVVNDTLGHDFGDMLLQQVSNRMRSFKKKSKVMCRLGGDEFACVLVGYTVEESIEYANALSAAIAVPYDIFNRRLQIGCSIGVARPESLNNKSSELLVKQADIALYCAKASDQERVCLFESHMQTQFETRKELAEDLRGAITRCEIHVAYQVQVDVKSGEVRGVEALARWTHPTHGPIPAPLFVSIAEEIGLINDLGLLVLTQACSEATKWNEGVKIAVNISSLQLQSVDIFNVIKKIIGDVGLDPRRLELEITESVLLDRREEVFQALYHLRHFGVSVAMDDFGTGYSSLAVLRDIQFDTIKLDKSFMRDLTSDPVNQTLVKFVGELSTLLRKELIIEGIETAEQYEVVRRLGCDTAQGYLLGRPSPASHLDYLHRREPGLIFGSIA</sequence>
<dbReference type="SUPFAM" id="SSF141868">
    <property type="entry name" value="EAL domain-like"/>
    <property type="match status" value="1"/>
</dbReference>
<reference evidence="4 5" key="1">
    <citation type="submission" date="2019-04" db="EMBL/GenBank/DDBJ databases">
        <authorList>
            <person name="Li J."/>
        </authorList>
    </citation>
    <scope>NUCLEOTIDE SEQUENCE [LARGE SCALE GENOMIC DNA]</scope>
    <source>
        <strain evidence="4 5">KCTC 42687</strain>
    </source>
</reference>
<dbReference type="CDD" id="cd01948">
    <property type="entry name" value="EAL"/>
    <property type="match status" value="1"/>
</dbReference>
<name>A0A4U0R520_9RHOB</name>
<dbReference type="InterPro" id="IPR035919">
    <property type="entry name" value="EAL_sf"/>
</dbReference>
<dbReference type="Pfam" id="PF00990">
    <property type="entry name" value="GGDEF"/>
    <property type="match status" value="1"/>
</dbReference>
<keyword evidence="5" id="KW-1185">Reference proteome</keyword>
<organism evidence="4 5">
    <name type="scientific">Paracoccus gahaiensis</name>
    <dbReference type="NCBI Taxonomy" id="1706839"/>
    <lineage>
        <taxon>Bacteria</taxon>
        <taxon>Pseudomonadati</taxon>
        <taxon>Pseudomonadota</taxon>
        <taxon>Alphaproteobacteria</taxon>
        <taxon>Rhodobacterales</taxon>
        <taxon>Paracoccaceae</taxon>
        <taxon>Paracoccus</taxon>
    </lineage>
</organism>
<dbReference type="Pfam" id="PF00563">
    <property type="entry name" value="EAL"/>
    <property type="match status" value="1"/>
</dbReference>
<dbReference type="PANTHER" id="PTHR44757:SF2">
    <property type="entry name" value="BIOFILM ARCHITECTURE MAINTENANCE PROTEIN MBAA"/>
    <property type="match status" value="1"/>
</dbReference>
<dbReference type="CDD" id="cd01949">
    <property type="entry name" value="GGDEF"/>
    <property type="match status" value="1"/>
</dbReference>
<comment type="caution">
    <text evidence="4">The sequence shown here is derived from an EMBL/GenBank/DDBJ whole genome shotgun (WGS) entry which is preliminary data.</text>
</comment>
<evidence type="ECO:0000313" key="5">
    <source>
        <dbReference type="Proteomes" id="UP000309747"/>
    </source>
</evidence>
<evidence type="ECO:0000313" key="4">
    <source>
        <dbReference type="EMBL" id="TJZ89322.1"/>
    </source>
</evidence>
<dbReference type="SMART" id="SM00267">
    <property type="entry name" value="GGDEF"/>
    <property type="match status" value="1"/>
</dbReference>
<dbReference type="Proteomes" id="UP000309747">
    <property type="component" value="Unassembled WGS sequence"/>
</dbReference>
<dbReference type="EMBL" id="SUNI01000039">
    <property type="protein sequence ID" value="TJZ89322.1"/>
    <property type="molecule type" value="Genomic_DNA"/>
</dbReference>
<protein>
    <submittedName>
        <fullName evidence="4">EAL domain-containing protein</fullName>
    </submittedName>
</protein>